<dbReference type="GO" id="GO:0051156">
    <property type="term" value="P:glucose 6-phosphate metabolic process"/>
    <property type="evidence" value="ECO:0007669"/>
    <property type="project" value="TreeGrafter"/>
</dbReference>
<feature type="transmembrane region" description="Helical" evidence="21">
    <location>
        <begin position="121"/>
        <end position="140"/>
    </location>
</feature>
<dbReference type="InterPro" id="IPR000326">
    <property type="entry name" value="PAP2/HPO"/>
</dbReference>
<keyword evidence="24" id="KW-1185">Reference proteome</keyword>
<dbReference type="GO" id="GO:0005789">
    <property type="term" value="C:endoplasmic reticulum membrane"/>
    <property type="evidence" value="ECO:0007669"/>
    <property type="project" value="UniProtKB-SubCell"/>
</dbReference>
<feature type="transmembrane region" description="Helical" evidence="21">
    <location>
        <begin position="146"/>
        <end position="163"/>
    </location>
</feature>
<dbReference type="PANTHER" id="PTHR12591:SF0">
    <property type="entry name" value="FI19814P1"/>
    <property type="match status" value="1"/>
</dbReference>
<evidence type="ECO:0000256" key="4">
    <source>
        <dbReference type="ARBA" id="ARBA00004477"/>
    </source>
</evidence>
<evidence type="ECO:0000256" key="9">
    <source>
        <dbReference type="ARBA" id="ARBA00022432"/>
    </source>
</evidence>
<evidence type="ECO:0000313" key="23">
    <source>
        <dbReference type="EMBL" id="KAK3098212.1"/>
    </source>
</evidence>
<dbReference type="SUPFAM" id="SSF48264">
    <property type="entry name" value="Cytochrome P450"/>
    <property type="match status" value="1"/>
</dbReference>
<comment type="cofactor">
    <cofactor evidence="1">
        <name>heme</name>
        <dbReference type="ChEBI" id="CHEBI:30413"/>
    </cofactor>
</comment>
<evidence type="ECO:0000256" key="16">
    <source>
        <dbReference type="ARBA" id="ARBA00022989"/>
    </source>
</evidence>
<keyword evidence="19" id="KW-0503">Monooxygenase</keyword>
<dbReference type="GO" id="GO:0005506">
    <property type="term" value="F:iron ion binding"/>
    <property type="evidence" value="ECO:0007669"/>
    <property type="project" value="InterPro"/>
</dbReference>
<dbReference type="Proteomes" id="UP001186944">
    <property type="component" value="Unassembled WGS sequence"/>
</dbReference>
<proteinExistence type="inferred from homology"/>
<feature type="transmembrane region" description="Helical" evidence="21">
    <location>
        <begin position="12"/>
        <end position="37"/>
    </location>
</feature>
<evidence type="ECO:0000256" key="2">
    <source>
        <dbReference type="ARBA" id="ARBA00004174"/>
    </source>
</evidence>
<evidence type="ECO:0000256" key="5">
    <source>
        <dbReference type="ARBA" id="ARBA00004742"/>
    </source>
</evidence>
<dbReference type="GO" id="GO:0020037">
    <property type="term" value="F:heme binding"/>
    <property type="evidence" value="ECO:0007669"/>
    <property type="project" value="InterPro"/>
</dbReference>
<dbReference type="GO" id="GO:0016705">
    <property type="term" value="F:oxidoreductase activity, acting on paired donors, with incorporation or reduction of molecular oxygen"/>
    <property type="evidence" value="ECO:0007669"/>
    <property type="project" value="InterPro"/>
</dbReference>
<dbReference type="GO" id="GO:0004497">
    <property type="term" value="F:monooxygenase activity"/>
    <property type="evidence" value="ECO:0007669"/>
    <property type="project" value="UniProtKB-KW"/>
</dbReference>
<evidence type="ECO:0000256" key="18">
    <source>
        <dbReference type="ARBA" id="ARBA00023004"/>
    </source>
</evidence>
<feature type="transmembrane region" description="Helical" evidence="21">
    <location>
        <begin position="92"/>
        <end position="109"/>
    </location>
</feature>
<keyword evidence="12" id="KW-0479">Metal-binding</keyword>
<keyword evidence="9" id="KW-0312">Gluconeogenesis</keyword>
<feature type="domain" description="Phosphatidic acid phosphatase type 2/haloperoxidase" evidence="22">
    <location>
        <begin position="30"/>
        <end position="163"/>
    </location>
</feature>
<evidence type="ECO:0000256" key="15">
    <source>
        <dbReference type="ARBA" id="ARBA00022848"/>
    </source>
</evidence>
<feature type="transmembrane region" description="Helical" evidence="21">
    <location>
        <begin position="280"/>
        <end position="301"/>
    </location>
</feature>
<dbReference type="Pfam" id="PF00067">
    <property type="entry name" value="p450"/>
    <property type="match status" value="1"/>
</dbReference>
<keyword evidence="13" id="KW-0378">Hydrolase</keyword>
<keyword evidence="11 21" id="KW-0812">Transmembrane</keyword>
<keyword evidence="10" id="KW-0349">Heme</keyword>
<dbReference type="Gene3D" id="1.20.144.10">
    <property type="entry name" value="Phosphatidic acid phosphatase type 2/haloperoxidase"/>
    <property type="match status" value="1"/>
</dbReference>
<keyword evidence="15" id="KW-0492">Microsome</keyword>
<keyword evidence="14" id="KW-0256">Endoplasmic reticulum</keyword>
<dbReference type="InterPro" id="IPR036396">
    <property type="entry name" value="Cyt_P450_sf"/>
</dbReference>
<feature type="transmembrane region" description="Helical" evidence="21">
    <location>
        <begin position="256"/>
        <end position="274"/>
    </location>
</feature>
<evidence type="ECO:0000313" key="24">
    <source>
        <dbReference type="Proteomes" id="UP001186944"/>
    </source>
</evidence>
<gene>
    <name evidence="23" type="ORF">FSP39_017259</name>
</gene>
<evidence type="ECO:0000256" key="20">
    <source>
        <dbReference type="ARBA" id="ARBA00023136"/>
    </source>
</evidence>
<feature type="transmembrane region" description="Helical" evidence="21">
    <location>
        <begin position="175"/>
        <end position="193"/>
    </location>
</feature>
<evidence type="ECO:0000256" key="14">
    <source>
        <dbReference type="ARBA" id="ARBA00022824"/>
    </source>
</evidence>
<dbReference type="Gene3D" id="1.10.630.10">
    <property type="entry name" value="Cytochrome P450"/>
    <property type="match status" value="1"/>
</dbReference>
<dbReference type="InterPro" id="IPR001128">
    <property type="entry name" value="Cyt_P450"/>
</dbReference>
<evidence type="ECO:0000256" key="13">
    <source>
        <dbReference type="ARBA" id="ARBA00022801"/>
    </source>
</evidence>
<dbReference type="PRINTS" id="PR00385">
    <property type="entry name" value="P450"/>
</dbReference>
<dbReference type="Pfam" id="PF01569">
    <property type="entry name" value="PAP2"/>
    <property type="match status" value="1"/>
</dbReference>
<comment type="pathway">
    <text evidence="5">Carbohydrate biosynthesis; gluconeogenesis.</text>
</comment>
<keyword evidence="18" id="KW-0408">Iron</keyword>
<evidence type="ECO:0000256" key="7">
    <source>
        <dbReference type="ARBA" id="ARBA00010617"/>
    </source>
</evidence>
<evidence type="ECO:0000256" key="17">
    <source>
        <dbReference type="ARBA" id="ARBA00023002"/>
    </source>
</evidence>
<dbReference type="GO" id="GO:0006094">
    <property type="term" value="P:gluconeogenesis"/>
    <property type="evidence" value="ECO:0007669"/>
    <property type="project" value="UniProtKB-KW"/>
</dbReference>
<dbReference type="InterPro" id="IPR036938">
    <property type="entry name" value="PAP2/HPO_sf"/>
</dbReference>
<name>A0AA88YF42_PINIB</name>
<evidence type="ECO:0000256" key="1">
    <source>
        <dbReference type="ARBA" id="ARBA00001971"/>
    </source>
</evidence>
<dbReference type="EC" id="3.1.3.9" evidence="8"/>
<dbReference type="GO" id="GO:0004346">
    <property type="term" value="F:glucose-6-phosphatase activity"/>
    <property type="evidence" value="ECO:0007669"/>
    <property type="project" value="UniProtKB-EC"/>
</dbReference>
<dbReference type="AlphaFoldDB" id="A0AA88YF42"/>
<comment type="caution">
    <text evidence="23">The sequence shown here is derived from an EMBL/GenBank/DDBJ whole genome shotgun (WGS) entry which is preliminary data.</text>
</comment>
<organism evidence="23 24">
    <name type="scientific">Pinctada imbricata</name>
    <name type="common">Atlantic pearl-oyster</name>
    <name type="synonym">Pinctada martensii</name>
    <dbReference type="NCBI Taxonomy" id="66713"/>
    <lineage>
        <taxon>Eukaryota</taxon>
        <taxon>Metazoa</taxon>
        <taxon>Spiralia</taxon>
        <taxon>Lophotrochozoa</taxon>
        <taxon>Mollusca</taxon>
        <taxon>Bivalvia</taxon>
        <taxon>Autobranchia</taxon>
        <taxon>Pteriomorphia</taxon>
        <taxon>Pterioida</taxon>
        <taxon>Pterioidea</taxon>
        <taxon>Pteriidae</taxon>
        <taxon>Pinctada</taxon>
    </lineage>
</organism>
<dbReference type="PANTHER" id="PTHR12591">
    <property type="entry name" value="GLUCOSE-6-PHOSPHATASE"/>
    <property type="match status" value="1"/>
</dbReference>
<dbReference type="EMBL" id="VSWD01000007">
    <property type="protein sequence ID" value="KAK3098212.1"/>
    <property type="molecule type" value="Genomic_DNA"/>
</dbReference>
<evidence type="ECO:0000256" key="11">
    <source>
        <dbReference type="ARBA" id="ARBA00022692"/>
    </source>
</evidence>
<comment type="similarity">
    <text evidence="6">Belongs to the glucose-6-phosphatase family.</text>
</comment>
<keyword evidence="17" id="KW-0560">Oxidoreductase</keyword>
<evidence type="ECO:0000256" key="8">
    <source>
        <dbReference type="ARBA" id="ARBA00012634"/>
    </source>
</evidence>
<evidence type="ECO:0000256" key="10">
    <source>
        <dbReference type="ARBA" id="ARBA00022617"/>
    </source>
</evidence>
<keyword evidence="20 21" id="KW-0472">Membrane</keyword>
<dbReference type="SUPFAM" id="SSF48317">
    <property type="entry name" value="Acid phosphatase/Vanadium-dependent haloperoxidase"/>
    <property type="match status" value="1"/>
</dbReference>
<comment type="similarity">
    <text evidence="7">Belongs to the cytochrome P450 family.</text>
</comment>
<evidence type="ECO:0000256" key="3">
    <source>
        <dbReference type="ARBA" id="ARBA00004406"/>
    </source>
</evidence>
<dbReference type="InterPro" id="IPR002401">
    <property type="entry name" value="Cyt_P450_E_grp-I"/>
</dbReference>
<keyword evidence="16 21" id="KW-1133">Transmembrane helix</keyword>
<evidence type="ECO:0000256" key="6">
    <source>
        <dbReference type="ARBA" id="ARBA00009266"/>
    </source>
</evidence>
<dbReference type="PRINTS" id="PR00463">
    <property type="entry name" value="EP450I"/>
</dbReference>
<evidence type="ECO:0000256" key="12">
    <source>
        <dbReference type="ARBA" id="ARBA00022723"/>
    </source>
</evidence>
<reference evidence="23" key="1">
    <citation type="submission" date="2019-08" db="EMBL/GenBank/DDBJ databases">
        <title>The improved chromosome-level genome for the pearl oyster Pinctada fucata martensii using PacBio sequencing and Hi-C.</title>
        <authorList>
            <person name="Zheng Z."/>
        </authorList>
    </citation>
    <scope>NUCLEOTIDE SEQUENCE</scope>
    <source>
        <strain evidence="23">ZZ-2019</strain>
        <tissue evidence="23">Adductor muscle</tissue>
    </source>
</reference>
<sequence>MLFLTKVGDPRYAFLIYFPVAFCLRRSTGVQVVWLAVLSEWMNCVLKWILHGDRPYWWVHEITHRDHLVTVPDLQQYPLTCETGPGSPSGHAMVTSAVLFTVASSFLRHGIQNTGIIEKSLVWISFSIVLVAVNISRLYIATHFPHQVIAGTATGILLATIVRHEHVTHLSLLHYITFSCILAMGAAGTFYTIQLLGLNPFWSIELAMKWCASQEWVHPDTTPFWSLVRDVASLIGVGVGLTLHTSTHSASLLPRCLQAAITVVVTMVIEGVKVPHEVAVLFYVGGFVKYFVMMIIVIVVIPKIFRIGSSNGKVWKDLRTTTIRALRDHGVGKKEIETRILEEVEVFLQKIKETNGKPFDIKPLTNISVSNVVCSITFGERHDHNDADFIRLTNLSDDLLGYPNGISLLMYLPVLQYLPPDPLEAGDMKRISSEIREHCHKILEAHRKTYDSEATRDIVDLLIEKQNIYGRSNGSYSDDMVAQTLMDLLIGGTDTTATTLRWFYLFMILHPGIQLRMRREIVELIGPGRPITGRDRSQLPFCEAVVNETLRLGNIGPFSLPHVVSQDFTLDGYLIPKDAIIIPSLDSIHHDSRNFEDPDKFDPMRFLDGKGELTKTKAIMPFSTGIFSRHVMHARYFPDEKKETNRRRRLQ</sequence>
<protein>
    <recommendedName>
        <fullName evidence="8">glucose-6-phosphatase</fullName>
        <ecNumber evidence="8">3.1.3.9</ecNumber>
    </recommendedName>
</protein>
<evidence type="ECO:0000256" key="19">
    <source>
        <dbReference type="ARBA" id="ARBA00023033"/>
    </source>
</evidence>
<accession>A0AA88YF42</accession>
<dbReference type="FunFam" id="1.10.630.10:FF:000238">
    <property type="entry name" value="Cytochrome P450 2A6"/>
    <property type="match status" value="1"/>
</dbReference>
<evidence type="ECO:0000259" key="22">
    <source>
        <dbReference type="SMART" id="SM00014"/>
    </source>
</evidence>
<comment type="subcellular location">
    <subcellularLocation>
        <location evidence="4">Endoplasmic reticulum membrane</location>
        <topology evidence="4">Multi-pass membrane protein</topology>
    </subcellularLocation>
    <subcellularLocation>
        <location evidence="3">Endoplasmic reticulum membrane</location>
        <topology evidence="3">Peripheral membrane protein</topology>
    </subcellularLocation>
    <subcellularLocation>
        <location evidence="2">Microsome membrane</location>
        <topology evidence="2">Peripheral membrane protein</topology>
    </subcellularLocation>
</comment>
<evidence type="ECO:0000256" key="21">
    <source>
        <dbReference type="SAM" id="Phobius"/>
    </source>
</evidence>
<dbReference type="SMART" id="SM00014">
    <property type="entry name" value="acidPPc"/>
    <property type="match status" value="1"/>
</dbReference>